<keyword evidence="3 6" id="KW-0238">DNA-binding</keyword>
<evidence type="ECO:0000256" key="1">
    <source>
        <dbReference type="ARBA" id="ARBA00004123"/>
    </source>
</evidence>
<proteinExistence type="predicted"/>
<evidence type="ECO:0000313" key="9">
    <source>
        <dbReference type="Proteomes" id="UP000694425"/>
    </source>
</evidence>
<dbReference type="Ensembl" id="ENSNVIT00000034729.1">
    <property type="protein sequence ID" value="ENSNVIP00000029969.1"/>
    <property type="gene ID" value="ENSNVIG00000023092.1"/>
</dbReference>
<dbReference type="InterPro" id="IPR040167">
    <property type="entry name" value="TF_CP2-like"/>
</dbReference>
<dbReference type="PANTHER" id="PTHR11037">
    <property type="entry name" value="TRANSCRIPTION FACTOR CP2"/>
    <property type="match status" value="1"/>
</dbReference>
<comment type="subcellular location">
    <subcellularLocation>
        <location evidence="1 6">Nucleus</location>
    </subcellularLocation>
</comment>
<dbReference type="Proteomes" id="UP000694425">
    <property type="component" value="Unplaced"/>
</dbReference>
<organism evidence="8 9">
    <name type="scientific">Neovison vison</name>
    <name type="common">American mink</name>
    <name type="synonym">Mustela vison</name>
    <dbReference type="NCBI Taxonomy" id="452646"/>
    <lineage>
        <taxon>Eukaryota</taxon>
        <taxon>Metazoa</taxon>
        <taxon>Chordata</taxon>
        <taxon>Craniata</taxon>
        <taxon>Vertebrata</taxon>
        <taxon>Euteleostomi</taxon>
        <taxon>Mammalia</taxon>
        <taxon>Eutheria</taxon>
        <taxon>Laurasiatheria</taxon>
        <taxon>Carnivora</taxon>
        <taxon>Caniformia</taxon>
        <taxon>Musteloidea</taxon>
        <taxon>Mustelidae</taxon>
        <taxon>Mustelinae</taxon>
        <taxon>Neogale</taxon>
    </lineage>
</organism>
<protein>
    <submittedName>
        <fullName evidence="8">Grainyhead like transcription factor 3</fullName>
    </submittedName>
</protein>
<gene>
    <name evidence="8" type="primary">GRHL3</name>
</gene>
<evidence type="ECO:0000256" key="6">
    <source>
        <dbReference type="PROSITE-ProRule" id="PRU01313"/>
    </source>
</evidence>
<dbReference type="InterPro" id="IPR057520">
    <property type="entry name" value="GRHL1/CP2_C"/>
</dbReference>
<evidence type="ECO:0000256" key="4">
    <source>
        <dbReference type="ARBA" id="ARBA00023163"/>
    </source>
</evidence>
<sequence length="595" mass="66927">IFRSVRLLKNDPVNFQKFPYTSEDEAWKTYLENPLTAATKAMMRVNGDDDSVAALSFLYDYYMGPKEKRILSSSTGGRNDQGKRYYHGMEYEMDLAPLESPTHLMKFLTENVSGAPEYPDVLKKNNLMSLEGAVPTPGKAAPLPAGPSKLEAGSVDSYLLPTSDMYDNSSLNSLFESIPGVPPTQRWQPDSTFKDDPQESLLFPDILKTSPEPPCPEDYPSPKSDFEYTLGSPKAIHIKSGESPMAYLNKGQFYPITLRTPAGGKGLALSSNKVKSVVMVVFDNEKVPVEQLRFWKHWHSRQPTAKQRVIDVADCKENFNTVQHIEEVAYNALSFVWNVNEEAKVFIGVNCLSTDFSSQKGVKGVPLNLQIDTYDCGSGAERLVHRAVCQIKIFCDKGAERKMRDDERKQFRRKVKCPDSSSSGIKGCLLSGFRGNETTYLRPEADLETPPVLFIPNVHFSGLQRPGGVRVSGQRGSQLPLKRTCSPFAEDFEPLPSKKAKEDDLQRVLLYVRRETEEVFDALMLKTPDLKGLRNAISEKYGFPEENIYKVYKKCKRGILVNMDNNIIQHYSNHVAFLLDMGELDGKIQIILKEL</sequence>
<accession>A0A8C7EX27</accession>
<dbReference type="GO" id="GO:0000978">
    <property type="term" value="F:RNA polymerase II cis-regulatory region sequence-specific DNA binding"/>
    <property type="evidence" value="ECO:0007669"/>
    <property type="project" value="TreeGrafter"/>
</dbReference>
<dbReference type="AlphaFoldDB" id="A0A8C7EX27"/>
<dbReference type="PROSITE" id="PS51968">
    <property type="entry name" value="GRH_CP2_DB"/>
    <property type="match status" value="1"/>
</dbReference>
<evidence type="ECO:0000256" key="5">
    <source>
        <dbReference type="ARBA" id="ARBA00023242"/>
    </source>
</evidence>
<evidence type="ECO:0000256" key="3">
    <source>
        <dbReference type="ARBA" id="ARBA00023125"/>
    </source>
</evidence>
<evidence type="ECO:0000256" key="2">
    <source>
        <dbReference type="ARBA" id="ARBA00023015"/>
    </source>
</evidence>
<dbReference type="PANTHER" id="PTHR11037:SF6">
    <property type="entry name" value="GRAINYHEAD-LIKE PROTEIN 3 HOMOLOG"/>
    <property type="match status" value="1"/>
</dbReference>
<keyword evidence="9" id="KW-1185">Reference proteome</keyword>
<keyword evidence="2" id="KW-0805">Transcription regulation</keyword>
<reference evidence="8" key="1">
    <citation type="submission" date="2025-08" db="UniProtKB">
        <authorList>
            <consortium name="Ensembl"/>
        </authorList>
    </citation>
    <scope>IDENTIFICATION</scope>
</reference>
<dbReference type="GO" id="GO:0005634">
    <property type="term" value="C:nucleus"/>
    <property type="evidence" value="ECO:0007669"/>
    <property type="project" value="UniProtKB-SubCell"/>
</dbReference>
<feature type="domain" description="Grh/CP2 DB" evidence="7">
    <location>
        <begin position="222"/>
        <end position="455"/>
    </location>
</feature>
<dbReference type="Pfam" id="PF25416">
    <property type="entry name" value="GRHL1_C"/>
    <property type="match status" value="1"/>
</dbReference>
<dbReference type="InterPro" id="IPR007604">
    <property type="entry name" value="CP2"/>
</dbReference>
<keyword evidence="4" id="KW-0804">Transcription</keyword>
<reference evidence="8" key="2">
    <citation type="submission" date="2025-09" db="UniProtKB">
        <authorList>
            <consortium name="Ensembl"/>
        </authorList>
    </citation>
    <scope>IDENTIFICATION</scope>
</reference>
<name>A0A8C7EX27_NEOVI</name>
<dbReference type="GeneTree" id="ENSGT00940000157970"/>
<evidence type="ECO:0000313" key="8">
    <source>
        <dbReference type="Ensembl" id="ENSNVIP00000029969.1"/>
    </source>
</evidence>
<dbReference type="GO" id="GO:0001228">
    <property type="term" value="F:DNA-binding transcription activator activity, RNA polymerase II-specific"/>
    <property type="evidence" value="ECO:0007669"/>
    <property type="project" value="TreeGrafter"/>
</dbReference>
<keyword evidence="5 6" id="KW-0539">Nucleus</keyword>
<evidence type="ECO:0000259" key="7">
    <source>
        <dbReference type="PROSITE" id="PS51968"/>
    </source>
</evidence>
<dbReference type="Pfam" id="PF04516">
    <property type="entry name" value="CP2"/>
    <property type="match status" value="1"/>
</dbReference>